<protein>
    <submittedName>
        <fullName evidence="1">Uncharacterized protein</fullName>
    </submittedName>
</protein>
<dbReference type="AlphaFoldDB" id="A0A2H3CLK4"/>
<dbReference type="EMBL" id="KZ293753">
    <property type="protein sequence ID" value="PBK80072.1"/>
    <property type="molecule type" value="Genomic_DNA"/>
</dbReference>
<proteinExistence type="predicted"/>
<dbReference type="InParanoid" id="A0A2H3CLK4"/>
<evidence type="ECO:0000313" key="1">
    <source>
        <dbReference type="EMBL" id="PBK80072.1"/>
    </source>
</evidence>
<organism evidence="1 2">
    <name type="scientific">Armillaria gallica</name>
    <name type="common">Bulbous honey fungus</name>
    <name type="synonym">Armillaria bulbosa</name>
    <dbReference type="NCBI Taxonomy" id="47427"/>
    <lineage>
        <taxon>Eukaryota</taxon>
        <taxon>Fungi</taxon>
        <taxon>Dikarya</taxon>
        <taxon>Basidiomycota</taxon>
        <taxon>Agaricomycotina</taxon>
        <taxon>Agaricomycetes</taxon>
        <taxon>Agaricomycetidae</taxon>
        <taxon>Agaricales</taxon>
        <taxon>Marasmiineae</taxon>
        <taxon>Physalacriaceae</taxon>
        <taxon>Armillaria</taxon>
    </lineage>
</organism>
<sequence>MHVSQRKIFPPLHQDDEFYSRFISFSFFILTFSPRFVELHAIFIQENSCRSRYHPRFSCYSRTMNGLFLEQLPLNSHIHKDPHISWSLMFPSTKPATLGVSISTTCAQSLIASSAHPGPSLPPQSIII</sequence>
<gene>
    <name evidence="1" type="ORF">ARMGADRAFT_93527</name>
</gene>
<accession>A0A2H3CLK4</accession>
<evidence type="ECO:0000313" key="2">
    <source>
        <dbReference type="Proteomes" id="UP000217790"/>
    </source>
</evidence>
<dbReference type="Proteomes" id="UP000217790">
    <property type="component" value="Unassembled WGS sequence"/>
</dbReference>
<keyword evidence="2" id="KW-1185">Reference proteome</keyword>
<reference evidence="2" key="1">
    <citation type="journal article" date="2017" name="Nat. Ecol. Evol.">
        <title>Genome expansion and lineage-specific genetic innovations in the forest pathogenic fungi Armillaria.</title>
        <authorList>
            <person name="Sipos G."/>
            <person name="Prasanna A.N."/>
            <person name="Walter M.C."/>
            <person name="O'Connor E."/>
            <person name="Balint B."/>
            <person name="Krizsan K."/>
            <person name="Kiss B."/>
            <person name="Hess J."/>
            <person name="Varga T."/>
            <person name="Slot J."/>
            <person name="Riley R."/>
            <person name="Boka B."/>
            <person name="Rigling D."/>
            <person name="Barry K."/>
            <person name="Lee J."/>
            <person name="Mihaltcheva S."/>
            <person name="LaButti K."/>
            <person name="Lipzen A."/>
            <person name="Waldron R."/>
            <person name="Moloney N.M."/>
            <person name="Sperisen C."/>
            <person name="Kredics L."/>
            <person name="Vagvoelgyi C."/>
            <person name="Patrignani A."/>
            <person name="Fitzpatrick D."/>
            <person name="Nagy I."/>
            <person name="Doyle S."/>
            <person name="Anderson J.B."/>
            <person name="Grigoriev I.V."/>
            <person name="Gueldener U."/>
            <person name="Muensterkoetter M."/>
            <person name="Nagy L.G."/>
        </authorList>
    </citation>
    <scope>NUCLEOTIDE SEQUENCE [LARGE SCALE GENOMIC DNA]</scope>
    <source>
        <strain evidence="2">Ar21-2</strain>
    </source>
</reference>
<name>A0A2H3CLK4_ARMGA</name>